<evidence type="ECO:0008006" key="3">
    <source>
        <dbReference type="Google" id="ProtNLM"/>
    </source>
</evidence>
<protein>
    <recommendedName>
        <fullName evidence="3">Dehydrogenase</fullName>
    </recommendedName>
</protein>
<evidence type="ECO:0000313" key="1">
    <source>
        <dbReference type="EMBL" id="MBM3093800.1"/>
    </source>
</evidence>
<dbReference type="RefSeq" id="WP_057206290.1">
    <property type="nucleotide sequence ID" value="NZ_CP083371.1"/>
</dbReference>
<dbReference type="Proteomes" id="UP000744980">
    <property type="component" value="Unassembled WGS sequence"/>
</dbReference>
<reference evidence="1 2" key="1">
    <citation type="submission" date="2020-01" db="EMBL/GenBank/DDBJ databases">
        <title>Draft genome assembly of Ensifer adhaerens T173.</title>
        <authorList>
            <person name="Craig J.E."/>
            <person name="Stinchcombe J.R."/>
        </authorList>
    </citation>
    <scope>NUCLEOTIDE SEQUENCE [LARGE SCALE GENOMIC DNA]</scope>
    <source>
        <strain evidence="1 2">T173</strain>
    </source>
</reference>
<proteinExistence type="predicted"/>
<evidence type="ECO:0000313" key="2">
    <source>
        <dbReference type="Proteomes" id="UP000744980"/>
    </source>
</evidence>
<accession>A0AAW4FR41</accession>
<name>A0AAW4FR41_9HYPH</name>
<keyword evidence="2" id="KW-1185">Reference proteome</keyword>
<sequence>MSAAQQTTQTDDVDQTPDELAAALAWHNGDAEATIRTLLADCRHLREQLALAEISMSLGFTRGWRPSRDPAAAVIESASASG</sequence>
<dbReference type="AlphaFoldDB" id="A0AAW4FR41"/>
<gene>
    <name evidence="1" type="ORF">GFB56_23845</name>
</gene>
<comment type="caution">
    <text evidence="1">The sequence shown here is derived from an EMBL/GenBank/DDBJ whole genome shotgun (WGS) entry which is preliminary data.</text>
</comment>
<dbReference type="EMBL" id="WXFA01000018">
    <property type="protein sequence ID" value="MBM3093800.1"/>
    <property type="molecule type" value="Genomic_DNA"/>
</dbReference>
<organism evidence="1 2">
    <name type="scientific">Ensifer canadensis</name>
    <dbReference type="NCBI Taxonomy" id="555315"/>
    <lineage>
        <taxon>Bacteria</taxon>
        <taxon>Pseudomonadati</taxon>
        <taxon>Pseudomonadota</taxon>
        <taxon>Alphaproteobacteria</taxon>
        <taxon>Hyphomicrobiales</taxon>
        <taxon>Rhizobiaceae</taxon>
        <taxon>Sinorhizobium/Ensifer group</taxon>
        <taxon>Ensifer</taxon>
    </lineage>
</organism>